<dbReference type="Gene3D" id="3.40.50.300">
    <property type="entry name" value="P-loop containing nucleotide triphosphate hydrolases"/>
    <property type="match status" value="1"/>
</dbReference>
<dbReference type="NCBIfam" id="TIGR01313">
    <property type="entry name" value="therm_gnt_kin"/>
    <property type="match status" value="1"/>
</dbReference>
<comment type="similarity">
    <text evidence="2 10">Belongs to the gluconokinase GntK/GntV family.</text>
</comment>
<dbReference type="Pfam" id="PF13671">
    <property type="entry name" value="AAA_33"/>
    <property type="match status" value="1"/>
</dbReference>
<sequence>MTLKARGAPPAIVVMGVSGCGKSSVGQALAAMFDADFVEGDALHPPASIAKMARGEPLDDEDRQPWLQTICQTISDTRATGRGVVVSCSALRRVYRDQLRMAGPLHILFLNGSRAVLAERMRQRAGHFMPFTLLDSQLATLEVPTGENDVVTLDIDRPLVDVIARAGEAICRVGGPV</sequence>
<comment type="caution">
    <text evidence="11">The sequence shown here is derived from an EMBL/GenBank/DDBJ whole genome shotgun (WGS) entry which is preliminary data.</text>
</comment>
<keyword evidence="5 10" id="KW-0547">Nucleotide-binding</keyword>
<evidence type="ECO:0000256" key="9">
    <source>
        <dbReference type="ARBA" id="ARBA00048090"/>
    </source>
</evidence>
<evidence type="ECO:0000256" key="4">
    <source>
        <dbReference type="ARBA" id="ARBA00022679"/>
    </source>
</evidence>
<evidence type="ECO:0000256" key="1">
    <source>
        <dbReference type="ARBA" id="ARBA00004761"/>
    </source>
</evidence>
<keyword evidence="4 10" id="KW-0808">Transferase</keyword>
<evidence type="ECO:0000313" key="12">
    <source>
        <dbReference type="Proteomes" id="UP000295030"/>
    </source>
</evidence>
<keyword evidence="8" id="KW-0311">Gluconate utilization</keyword>
<dbReference type="AlphaFoldDB" id="A0A4R1H7Z7"/>
<name>A0A4R1H7Z7_ANCAQ</name>
<dbReference type="PANTHER" id="PTHR43442:SF3">
    <property type="entry name" value="GLUCONOKINASE-RELATED"/>
    <property type="match status" value="1"/>
</dbReference>
<dbReference type="InterPro" id="IPR027417">
    <property type="entry name" value="P-loop_NTPase"/>
</dbReference>
<dbReference type="GO" id="GO:0046316">
    <property type="term" value="F:gluconokinase activity"/>
    <property type="evidence" value="ECO:0007669"/>
    <property type="project" value="UniProtKB-EC"/>
</dbReference>
<keyword evidence="12" id="KW-1185">Reference proteome</keyword>
<dbReference type="CDD" id="cd02021">
    <property type="entry name" value="GntK"/>
    <property type="match status" value="1"/>
</dbReference>
<dbReference type="GO" id="GO:0019521">
    <property type="term" value="P:D-gluconate metabolic process"/>
    <property type="evidence" value="ECO:0007669"/>
    <property type="project" value="UniProtKB-KW"/>
</dbReference>
<evidence type="ECO:0000256" key="6">
    <source>
        <dbReference type="ARBA" id="ARBA00022777"/>
    </source>
</evidence>
<evidence type="ECO:0000256" key="8">
    <source>
        <dbReference type="ARBA" id="ARBA00023064"/>
    </source>
</evidence>
<evidence type="ECO:0000256" key="7">
    <source>
        <dbReference type="ARBA" id="ARBA00022840"/>
    </source>
</evidence>
<evidence type="ECO:0000256" key="5">
    <source>
        <dbReference type="ARBA" id="ARBA00022741"/>
    </source>
</evidence>
<evidence type="ECO:0000256" key="10">
    <source>
        <dbReference type="RuleBase" id="RU363066"/>
    </source>
</evidence>
<protein>
    <recommendedName>
        <fullName evidence="3 10">Gluconokinase</fullName>
        <ecNumber evidence="3 10">2.7.1.12</ecNumber>
    </recommendedName>
</protein>
<dbReference type="PROSITE" id="PS51257">
    <property type="entry name" value="PROKAR_LIPOPROTEIN"/>
    <property type="match status" value="1"/>
</dbReference>
<dbReference type="GO" id="GO:0005524">
    <property type="term" value="F:ATP binding"/>
    <property type="evidence" value="ECO:0007669"/>
    <property type="project" value="UniProtKB-KW"/>
</dbReference>
<dbReference type="PANTHER" id="PTHR43442">
    <property type="entry name" value="GLUCONOKINASE-RELATED"/>
    <property type="match status" value="1"/>
</dbReference>
<comment type="pathway">
    <text evidence="1">Carbohydrate acid metabolism.</text>
</comment>
<reference evidence="11 12" key="1">
    <citation type="submission" date="2019-03" db="EMBL/GenBank/DDBJ databases">
        <title>Genomic Encyclopedia of Type Strains, Phase IV (KMG-IV): sequencing the most valuable type-strain genomes for metagenomic binning, comparative biology and taxonomic classification.</title>
        <authorList>
            <person name="Goeker M."/>
        </authorList>
    </citation>
    <scope>NUCLEOTIDE SEQUENCE [LARGE SCALE GENOMIC DNA]</scope>
    <source>
        <strain evidence="11 12">DSM 101</strain>
    </source>
</reference>
<accession>A0A4R1H7Z7</accession>
<organism evidence="11 12">
    <name type="scientific">Ancylobacter aquaticus</name>
    <dbReference type="NCBI Taxonomy" id="100"/>
    <lineage>
        <taxon>Bacteria</taxon>
        <taxon>Pseudomonadati</taxon>
        <taxon>Pseudomonadota</taxon>
        <taxon>Alphaproteobacteria</taxon>
        <taxon>Hyphomicrobiales</taxon>
        <taxon>Xanthobacteraceae</taxon>
        <taxon>Ancylobacter</taxon>
    </lineage>
</organism>
<dbReference type="SUPFAM" id="SSF52540">
    <property type="entry name" value="P-loop containing nucleoside triphosphate hydrolases"/>
    <property type="match status" value="1"/>
</dbReference>
<comment type="catalytic activity">
    <reaction evidence="9 10">
        <text>D-gluconate + ATP = 6-phospho-D-gluconate + ADP + H(+)</text>
        <dbReference type="Rhea" id="RHEA:19433"/>
        <dbReference type="ChEBI" id="CHEBI:15378"/>
        <dbReference type="ChEBI" id="CHEBI:18391"/>
        <dbReference type="ChEBI" id="CHEBI:30616"/>
        <dbReference type="ChEBI" id="CHEBI:58759"/>
        <dbReference type="ChEBI" id="CHEBI:456216"/>
        <dbReference type="EC" id="2.7.1.12"/>
    </reaction>
</comment>
<dbReference type="FunFam" id="3.40.50.300:FF:000522">
    <property type="entry name" value="Gluconokinase"/>
    <property type="match status" value="1"/>
</dbReference>
<dbReference type="EC" id="2.7.1.12" evidence="3 10"/>
<dbReference type="Proteomes" id="UP000295030">
    <property type="component" value="Unassembled WGS sequence"/>
</dbReference>
<keyword evidence="7 10" id="KW-0067">ATP-binding</keyword>
<evidence type="ECO:0000256" key="3">
    <source>
        <dbReference type="ARBA" id="ARBA00012054"/>
    </source>
</evidence>
<evidence type="ECO:0000313" key="11">
    <source>
        <dbReference type="EMBL" id="TCK16601.1"/>
    </source>
</evidence>
<evidence type="ECO:0000256" key="2">
    <source>
        <dbReference type="ARBA" id="ARBA00008420"/>
    </source>
</evidence>
<dbReference type="GO" id="GO:0005737">
    <property type="term" value="C:cytoplasm"/>
    <property type="evidence" value="ECO:0007669"/>
    <property type="project" value="TreeGrafter"/>
</dbReference>
<gene>
    <name evidence="11" type="ORF">EV667_4499</name>
</gene>
<keyword evidence="6 10" id="KW-0418">Kinase</keyword>
<proteinExistence type="inferred from homology"/>
<dbReference type="InterPro" id="IPR006001">
    <property type="entry name" value="Therm_gnt_kin"/>
</dbReference>
<dbReference type="EMBL" id="SMFY01000008">
    <property type="protein sequence ID" value="TCK16601.1"/>
    <property type="molecule type" value="Genomic_DNA"/>
</dbReference>